<accession>A0A1Z5KDP4</accession>
<name>A0A1Z5KDP4_FISSO</name>
<dbReference type="PANTHER" id="PTHR23539">
    <property type="entry name" value="MFS TRANSPORTER"/>
    <property type="match status" value="1"/>
</dbReference>
<dbReference type="InterPro" id="IPR036259">
    <property type="entry name" value="MFS_trans_sf"/>
</dbReference>
<dbReference type="InterPro" id="IPR011701">
    <property type="entry name" value="MFS"/>
</dbReference>
<gene>
    <name evidence="2" type="ORF">FisN_4Lh555</name>
</gene>
<dbReference type="OrthoDB" id="10021397at2759"/>
<feature type="transmembrane region" description="Helical" evidence="1">
    <location>
        <begin position="323"/>
        <end position="342"/>
    </location>
</feature>
<keyword evidence="1" id="KW-0812">Transmembrane</keyword>
<dbReference type="PANTHER" id="PTHR23539:SF1">
    <property type="entry name" value="MAJOR FACILITATOR SUPERFAMILY (MFS) PROFILE DOMAIN-CONTAINING PROTEIN"/>
    <property type="match status" value="1"/>
</dbReference>
<comment type="caution">
    <text evidence="2">The sequence shown here is derived from an EMBL/GenBank/DDBJ whole genome shotgun (WGS) entry which is preliminary data.</text>
</comment>
<dbReference type="Proteomes" id="UP000198406">
    <property type="component" value="Unassembled WGS sequence"/>
</dbReference>
<feature type="transmembrane region" description="Helical" evidence="1">
    <location>
        <begin position="82"/>
        <end position="100"/>
    </location>
</feature>
<dbReference type="Gene3D" id="1.20.1250.20">
    <property type="entry name" value="MFS general substrate transporter like domains"/>
    <property type="match status" value="2"/>
</dbReference>
<organism evidence="2 3">
    <name type="scientific">Fistulifera solaris</name>
    <name type="common">Oleaginous diatom</name>
    <dbReference type="NCBI Taxonomy" id="1519565"/>
    <lineage>
        <taxon>Eukaryota</taxon>
        <taxon>Sar</taxon>
        <taxon>Stramenopiles</taxon>
        <taxon>Ochrophyta</taxon>
        <taxon>Bacillariophyta</taxon>
        <taxon>Bacillariophyceae</taxon>
        <taxon>Bacillariophycidae</taxon>
        <taxon>Naviculales</taxon>
        <taxon>Naviculaceae</taxon>
        <taxon>Fistulifera</taxon>
    </lineage>
</organism>
<dbReference type="Pfam" id="PF07690">
    <property type="entry name" value="MFS_1"/>
    <property type="match status" value="1"/>
</dbReference>
<evidence type="ECO:0000313" key="3">
    <source>
        <dbReference type="Proteomes" id="UP000198406"/>
    </source>
</evidence>
<feature type="transmembrane region" description="Helical" evidence="1">
    <location>
        <begin position="51"/>
        <end position="70"/>
    </location>
</feature>
<feature type="transmembrane region" description="Helical" evidence="1">
    <location>
        <begin position="177"/>
        <end position="196"/>
    </location>
</feature>
<protein>
    <recommendedName>
        <fullName evidence="4">Major facilitator superfamily (MFS) profile domain-containing protein</fullName>
    </recommendedName>
</protein>
<dbReference type="InParanoid" id="A0A1Z5KDP4"/>
<evidence type="ECO:0000256" key="1">
    <source>
        <dbReference type="SAM" id="Phobius"/>
    </source>
</evidence>
<evidence type="ECO:0008006" key="4">
    <source>
        <dbReference type="Google" id="ProtNLM"/>
    </source>
</evidence>
<proteinExistence type="predicted"/>
<dbReference type="EMBL" id="BDSP01000207">
    <property type="protein sequence ID" value="GAX24420.1"/>
    <property type="molecule type" value="Genomic_DNA"/>
</dbReference>
<feature type="transmembrane region" description="Helical" evidence="1">
    <location>
        <begin position="150"/>
        <end position="171"/>
    </location>
</feature>
<feature type="transmembrane region" description="Helical" evidence="1">
    <location>
        <begin position="120"/>
        <end position="138"/>
    </location>
</feature>
<keyword evidence="3" id="KW-1185">Reference proteome</keyword>
<feature type="transmembrane region" description="Helical" evidence="1">
    <location>
        <begin position="252"/>
        <end position="272"/>
    </location>
</feature>
<dbReference type="SUPFAM" id="SSF103473">
    <property type="entry name" value="MFS general substrate transporter"/>
    <property type="match status" value="1"/>
</dbReference>
<dbReference type="CDD" id="cd06174">
    <property type="entry name" value="MFS"/>
    <property type="match status" value="1"/>
</dbReference>
<feature type="transmembrane region" description="Helical" evidence="1">
    <location>
        <begin position="292"/>
        <end position="311"/>
    </location>
</feature>
<evidence type="ECO:0000313" key="2">
    <source>
        <dbReference type="EMBL" id="GAX24420.1"/>
    </source>
</evidence>
<sequence>MSTKSPPATLSMLSPKIAFLVVSFALGELGDGLNIFQGIYLVGLGWNESNVGIALSLMGFTALIIQPWAGDWVDKTTLDRRIFLSVASLFTAASASAILLVREGNNDHMLIFITKVIEGVTSSFIGPCLAALTLSTFGPNHFDAVMASNLLFGHIGSVAAAILAGLFAFTLYPDIKYCFLVVGASALMACFFVQFLPVGDQNMGRGFVGKIALDEQGHIERLESDETTEVAGNGSTPQAASYWVVFSDIKSVLLCLTGFFFHFANANVLLVLGELMGGDDETGAPRRSAIPLIAGAIVLAQLIMAVATYVGDRLTLRGVGRKPLFMAGLVSLPIRCALIIFWKDAGDSYLLSTQILDGLGAGLSGLIHPYLVADITFGTGRFNVLMGLTASCFGLGATLSNFFGQLVVENFGHVASLTGSLCISFIPILLFTFMPETLGQRTLYHNRYSSQDEPQAVYRTMT</sequence>
<feature type="transmembrane region" description="Helical" evidence="1">
    <location>
        <begin position="384"/>
        <end position="408"/>
    </location>
</feature>
<keyword evidence="1" id="KW-1133">Transmembrane helix</keyword>
<dbReference type="GO" id="GO:0022857">
    <property type="term" value="F:transmembrane transporter activity"/>
    <property type="evidence" value="ECO:0007669"/>
    <property type="project" value="InterPro"/>
</dbReference>
<feature type="transmembrane region" description="Helical" evidence="1">
    <location>
        <begin position="414"/>
        <end position="434"/>
    </location>
</feature>
<keyword evidence="1" id="KW-0472">Membrane</keyword>
<reference evidence="2 3" key="1">
    <citation type="journal article" date="2015" name="Plant Cell">
        <title>Oil accumulation by the oleaginous diatom Fistulifera solaris as revealed by the genome and transcriptome.</title>
        <authorList>
            <person name="Tanaka T."/>
            <person name="Maeda Y."/>
            <person name="Veluchamy A."/>
            <person name="Tanaka M."/>
            <person name="Abida H."/>
            <person name="Marechal E."/>
            <person name="Bowler C."/>
            <person name="Muto M."/>
            <person name="Sunaga Y."/>
            <person name="Tanaka M."/>
            <person name="Yoshino T."/>
            <person name="Taniguchi T."/>
            <person name="Fukuda Y."/>
            <person name="Nemoto M."/>
            <person name="Matsumoto M."/>
            <person name="Wong P.S."/>
            <person name="Aburatani S."/>
            <person name="Fujibuchi W."/>
        </authorList>
    </citation>
    <scope>NUCLEOTIDE SEQUENCE [LARGE SCALE GENOMIC DNA]</scope>
    <source>
        <strain evidence="2 3">JPCC DA0580</strain>
    </source>
</reference>
<dbReference type="AlphaFoldDB" id="A0A1Z5KDP4"/>